<proteinExistence type="predicted"/>
<dbReference type="GO" id="GO:0009451">
    <property type="term" value="P:RNA modification"/>
    <property type="evidence" value="ECO:0007669"/>
    <property type="project" value="InterPro"/>
</dbReference>
<gene>
    <name evidence="3" type="ORF">E3N88_19234</name>
</gene>
<evidence type="ECO:0000256" key="1">
    <source>
        <dbReference type="ARBA" id="ARBA00022737"/>
    </source>
</evidence>
<keyword evidence="4" id="KW-1185">Reference proteome</keyword>
<comment type="caution">
    <text evidence="3">The sequence shown here is derived from an EMBL/GenBank/DDBJ whole genome shotgun (WGS) entry which is preliminary data.</text>
</comment>
<dbReference type="Proteomes" id="UP000326396">
    <property type="component" value="Linkage Group LG18"/>
</dbReference>
<evidence type="ECO:0008006" key="5">
    <source>
        <dbReference type="Google" id="ProtNLM"/>
    </source>
</evidence>
<dbReference type="Pfam" id="PF01535">
    <property type="entry name" value="PPR"/>
    <property type="match status" value="2"/>
</dbReference>
<dbReference type="InterPro" id="IPR046848">
    <property type="entry name" value="E_motif"/>
</dbReference>
<evidence type="ECO:0000313" key="4">
    <source>
        <dbReference type="Proteomes" id="UP000326396"/>
    </source>
</evidence>
<accession>A0A5N6NQB7</accession>
<dbReference type="EMBL" id="SZYD01000010">
    <property type="protein sequence ID" value="KAD4982563.1"/>
    <property type="molecule type" value="Genomic_DNA"/>
</dbReference>
<organism evidence="3 4">
    <name type="scientific">Mikania micrantha</name>
    <name type="common">bitter vine</name>
    <dbReference type="NCBI Taxonomy" id="192012"/>
    <lineage>
        <taxon>Eukaryota</taxon>
        <taxon>Viridiplantae</taxon>
        <taxon>Streptophyta</taxon>
        <taxon>Embryophyta</taxon>
        <taxon>Tracheophyta</taxon>
        <taxon>Spermatophyta</taxon>
        <taxon>Magnoliopsida</taxon>
        <taxon>eudicotyledons</taxon>
        <taxon>Gunneridae</taxon>
        <taxon>Pentapetalae</taxon>
        <taxon>asterids</taxon>
        <taxon>campanulids</taxon>
        <taxon>Asterales</taxon>
        <taxon>Asteraceae</taxon>
        <taxon>Asteroideae</taxon>
        <taxon>Heliantheae alliance</taxon>
        <taxon>Eupatorieae</taxon>
        <taxon>Mikania</taxon>
    </lineage>
</organism>
<dbReference type="PANTHER" id="PTHR47926">
    <property type="entry name" value="PENTATRICOPEPTIDE REPEAT-CONTAINING PROTEIN"/>
    <property type="match status" value="1"/>
</dbReference>
<keyword evidence="1" id="KW-0677">Repeat</keyword>
<sequence>MPYIMFSLSSILRNCIHGAVITHAKQTHVQILIHGLTHNVTLQTDLLLAYSRGCLLNARQVFDRMLERNMHSWNIMMSAYVQNSMFHDALNVFDEFLNSGMKPDHYSLPSSLKACAGAGDVSLGIMLHGMVVKLGFECYIVVSSSVLDFYSKCGKLNDAKLVFERLSWKDSVAWNSMISGFAKTGLHLEALSCFRNMLQNKAKMDPMTVPSLLNVCGKLGDVTKGKEIHGQVLKNTVLYYDTVINNSLIDLYSKCGCLCDAKKIFYGMKNLNLVTWTTMISCFGVHGKGDEALRLFERMKDMGYKPNRVTLTAILASCTHSGLINQGKKIFNSIRSSYGFEPSMEHYACLVDLLSRFGCFEEAIRLINGMKMVKMIPSASVWGALLAGSLIHRNIETGEMAAHHLFEMEPKNASNYIALCSIYDSRGMWKDASRIRLKIRRLKLDKTPGCSWTLIGGKIHPFYQGNSSFCVDKKTRETLELIIRTPLLVHSEVHSYLSL</sequence>
<dbReference type="InterPro" id="IPR002885">
    <property type="entry name" value="PPR_rpt"/>
</dbReference>
<protein>
    <recommendedName>
        <fullName evidence="5">DYW domain-containing protein</fullName>
    </recommendedName>
</protein>
<feature type="repeat" description="PPR" evidence="2">
    <location>
        <begin position="170"/>
        <end position="204"/>
    </location>
</feature>
<dbReference type="AlphaFoldDB" id="A0A5N6NQB7"/>
<dbReference type="PANTHER" id="PTHR47926:SF516">
    <property type="entry name" value="SMK1"/>
    <property type="match status" value="1"/>
</dbReference>
<name>A0A5N6NQB7_9ASTR</name>
<evidence type="ECO:0000256" key="2">
    <source>
        <dbReference type="PROSITE-ProRule" id="PRU00708"/>
    </source>
</evidence>
<evidence type="ECO:0000313" key="3">
    <source>
        <dbReference type="EMBL" id="KAD4982563.1"/>
    </source>
</evidence>
<dbReference type="GO" id="GO:0003723">
    <property type="term" value="F:RNA binding"/>
    <property type="evidence" value="ECO:0007669"/>
    <property type="project" value="InterPro"/>
</dbReference>
<dbReference type="InterPro" id="IPR011990">
    <property type="entry name" value="TPR-like_helical_dom_sf"/>
</dbReference>
<dbReference type="Pfam" id="PF13041">
    <property type="entry name" value="PPR_2"/>
    <property type="match status" value="3"/>
</dbReference>
<dbReference type="NCBIfam" id="TIGR00756">
    <property type="entry name" value="PPR"/>
    <property type="match status" value="3"/>
</dbReference>
<dbReference type="FunFam" id="1.25.40.10:FF:000996">
    <property type="entry name" value="Small kernel1"/>
    <property type="match status" value="1"/>
</dbReference>
<dbReference type="Gene3D" id="1.25.40.10">
    <property type="entry name" value="Tetratricopeptide repeat domain"/>
    <property type="match status" value="3"/>
</dbReference>
<dbReference type="InterPro" id="IPR046960">
    <property type="entry name" value="PPR_At4g14850-like_plant"/>
</dbReference>
<reference evidence="3 4" key="1">
    <citation type="submission" date="2019-05" db="EMBL/GenBank/DDBJ databases">
        <title>Mikania micrantha, genome provides insights into the molecular mechanism of rapid growth.</title>
        <authorList>
            <person name="Liu B."/>
        </authorList>
    </citation>
    <scope>NUCLEOTIDE SEQUENCE [LARGE SCALE GENOMIC DNA]</scope>
    <source>
        <strain evidence="3">NLD-2019</strain>
        <tissue evidence="3">Leaf</tissue>
    </source>
</reference>
<dbReference type="Pfam" id="PF20431">
    <property type="entry name" value="E_motif"/>
    <property type="match status" value="1"/>
</dbReference>
<dbReference type="FunFam" id="1.25.40.10:FF:000344">
    <property type="entry name" value="Pentatricopeptide repeat-containing protein"/>
    <property type="match status" value="1"/>
</dbReference>
<feature type="repeat" description="PPR" evidence="2">
    <location>
        <begin position="272"/>
        <end position="306"/>
    </location>
</feature>
<dbReference type="PROSITE" id="PS51375">
    <property type="entry name" value="PPR"/>
    <property type="match status" value="3"/>
</dbReference>
<feature type="repeat" description="PPR" evidence="2">
    <location>
        <begin position="69"/>
        <end position="103"/>
    </location>
</feature>
<dbReference type="OrthoDB" id="185373at2759"/>